<proteinExistence type="predicted"/>
<dbReference type="EMBL" id="JALJOU010000049">
    <property type="protein sequence ID" value="KAK9830936.1"/>
    <property type="molecule type" value="Genomic_DNA"/>
</dbReference>
<dbReference type="PANTHER" id="PTHR42886:SF53">
    <property type="entry name" value="ALPHA_BETA-HYDROLASES SUPERFAMILY PROTEIN"/>
    <property type="match status" value="1"/>
</dbReference>
<gene>
    <name evidence="2" type="ORF">WJX81_007966</name>
</gene>
<dbReference type="Proteomes" id="UP001445335">
    <property type="component" value="Unassembled WGS sequence"/>
</dbReference>
<dbReference type="SUPFAM" id="SSF53474">
    <property type="entry name" value="alpha/beta-Hydrolases"/>
    <property type="match status" value="1"/>
</dbReference>
<comment type="caution">
    <text evidence="2">The sequence shown here is derived from an EMBL/GenBank/DDBJ whole genome shotgun (WGS) entry which is preliminary data.</text>
</comment>
<evidence type="ECO:0000259" key="1">
    <source>
        <dbReference type="Pfam" id="PF12146"/>
    </source>
</evidence>
<dbReference type="InterPro" id="IPR029058">
    <property type="entry name" value="AB_hydrolase_fold"/>
</dbReference>
<dbReference type="InterPro" id="IPR022742">
    <property type="entry name" value="Hydrolase_4"/>
</dbReference>
<dbReference type="Pfam" id="PF12146">
    <property type="entry name" value="Hydrolase_4"/>
    <property type="match status" value="1"/>
</dbReference>
<evidence type="ECO:0000313" key="3">
    <source>
        <dbReference type="Proteomes" id="UP001445335"/>
    </source>
</evidence>
<reference evidence="2 3" key="1">
    <citation type="journal article" date="2024" name="Nat. Commun.">
        <title>Phylogenomics reveals the evolutionary origins of lichenization in chlorophyte algae.</title>
        <authorList>
            <person name="Puginier C."/>
            <person name="Libourel C."/>
            <person name="Otte J."/>
            <person name="Skaloud P."/>
            <person name="Haon M."/>
            <person name="Grisel S."/>
            <person name="Petersen M."/>
            <person name="Berrin J.G."/>
            <person name="Delaux P.M."/>
            <person name="Dal Grande F."/>
            <person name="Keller J."/>
        </authorList>
    </citation>
    <scope>NUCLEOTIDE SEQUENCE [LARGE SCALE GENOMIC DNA]</scope>
    <source>
        <strain evidence="2 3">SAG 245.80</strain>
    </source>
</reference>
<dbReference type="AlphaFoldDB" id="A0AAW1RCB2"/>
<name>A0AAW1RCB2_9CHLO</name>
<protein>
    <recommendedName>
        <fullName evidence="1">Serine aminopeptidase S33 domain-containing protein</fullName>
    </recommendedName>
</protein>
<evidence type="ECO:0000313" key="2">
    <source>
        <dbReference type="EMBL" id="KAK9830936.1"/>
    </source>
</evidence>
<feature type="domain" description="Serine aminopeptidase S33" evidence="1">
    <location>
        <begin position="15"/>
        <end position="124"/>
    </location>
</feature>
<sequence>MTLVGTFCDSGSQDAAVLCHGLTDYRDGFVLPQLAAALAAAGVSSLRLDMRGNGESEGDFEFANMRDEAEDMRAGVEWLRAQGLRALGLLGHSKSGSGVVLYAAKYDDVPRVVNVSGRFVMARGVKERFGSKVLERLEREGSVPMEWRAGRARQPLRWTLTKEDMANRLSLDMDGPARAVRRSQVLTVHGSDDETIPVEDARLYAERLAGGRLLAKVHARTSK</sequence>
<dbReference type="PANTHER" id="PTHR42886">
    <property type="entry name" value="RE40534P-RELATED"/>
    <property type="match status" value="1"/>
</dbReference>
<organism evidence="2 3">
    <name type="scientific">Elliptochloris bilobata</name>
    <dbReference type="NCBI Taxonomy" id="381761"/>
    <lineage>
        <taxon>Eukaryota</taxon>
        <taxon>Viridiplantae</taxon>
        <taxon>Chlorophyta</taxon>
        <taxon>core chlorophytes</taxon>
        <taxon>Trebouxiophyceae</taxon>
        <taxon>Trebouxiophyceae incertae sedis</taxon>
        <taxon>Elliptochloris clade</taxon>
        <taxon>Elliptochloris</taxon>
    </lineage>
</organism>
<dbReference type="Gene3D" id="3.40.50.1820">
    <property type="entry name" value="alpha/beta hydrolase"/>
    <property type="match status" value="1"/>
</dbReference>
<accession>A0AAW1RCB2</accession>
<keyword evidence="3" id="KW-1185">Reference proteome</keyword>